<dbReference type="Pfam" id="PF01042">
    <property type="entry name" value="Ribonuc_L-PSP"/>
    <property type="match status" value="1"/>
</dbReference>
<dbReference type="RefSeq" id="WP_285489796.1">
    <property type="nucleotide sequence ID" value="NZ_BSTI01000025.1"/>
</dbReference>
<evidence type="ECO:0008006" key="4">
    <source>
        <dbReference type="Google" id="ProtNLM"/>
    </source>
</evidence>
<dbReference type="SUPFAM" id="SSF55298">
    <property type="entry name" value="YjgF-like"/>
    <property type="match status" value="1"/>
</dbReference>
<proteinExistence type="inferred from homology"/>
<dbReference type="EMBL" id="BSTI01000025">
    <property type="protein sequence ID" value="GLY70614.1"/>
    <property type="molecule type" value="Genomic_DNA"/>
</dbReference>
<dbReference type="GO" id="GO:0019239">
    <property type="term" value="F:deaminase activity"/>
    <property type="evidence" value="ECO:0007669"/>
    <property type="project" value="TreeGrafter"/>
</dbReference>
<dbReference type="InterPro" id="IPR035959">
    <property type="entry name" value="RutC-like_sf"/>
</dbReference>
<dbReference type="PANTHER" id="PTHR11803">
    <property type="entry name" value="2-IMINOBUTANOATE/2-IMINOPROPANOATE DEAMINASE RIDA"/>
    <property type="match status" value="1"/>
</dbReference>
<evidence type="ECO:0000313" key="2">
    <source>
        <dbReference type="EMBL" id="GLY70614.1"/>
    </source>
</evidence>
<comment type="similarity">
    <text evidence="1">Belongs to the RutC family.</text>
</comment>
<dbReference type="Gene3D" id="3.30.1330.40">
    <property type="entry name" value="RutC-like"/>
    <property type="match status" value="1"/>
</dbReference>
<dbReference type="AlphaFoldDB" id="A0A9W6VKH4"/>
<keyword evidence="3" id="KW-1185">Reference proteome</keyword>
<evidence type="ECO:0000256" key="1">
    <source>
        <dbReference type="ARBA" id="ARBA00010552"/>
    </source>
</evidence>
<comment type="caution">
    <text evidence="2">The sequence shown here is derived from an EMBL/GenBank/DDBJ whole genome shotgun (WGS) entry which is preliminary data.</text>
</comment>
<dbReference type="CDD" id="cd00448">
    <property type="entry name" value="YjgF_YER057c_UK114_family"/>
    <property type="match status" value="1"/>
</dbReference>
<dbReference type="GO" id="GO:0005829">
    <property type="term" value="C:cytosol"/>
    <property type="evidence" value="ECO:0007669"/>
    <property type="project" value="TreeGrafter"/>
</dbReference>
<sequence length="136" mass="14132">MAPEIIRINPDQLHETPGYHHVTIVESGRTAYLAGQCPLDASGRLVGPGDLTAQIDQVVSNALAALAAAGAEPTDVVRSVIYVVSNDQKVLAETWQRLTDSAIGPAFTTASTLLGVAQLGFPGQLVEIDLTAALTG</sequence>
<gene>
    <name evidence="2" type="ORF">Atai01_72330</name>
</gene>
<organism evidence="2 3">
    <name type="scientific">Amycolatopsis taiwanensis</name>
    <dbReference type="NCBI Taxonomy" id="342230"/>
    <lineage>
        <taxon>Bacteria</taxon>
        <taxon>Bacillati</taxon>
        <taxon>Actinomycetota</taxon>
        <taxon>Actinomycetes</taxon>
        <taxon>Pseudonocardiales</taxon>
        <taxon>Pseudonocardiaceae</taxon>
        <taxon>Amycolatopsis</taxon>
    </lineage>
</organism>
<dbReference type="Proteomes" id="UP001165136">
    <property type="component" value="Unassembled WGS sequence"/>
</dbReference>
<accession>A0A9W6VKH4</accession>
<dbReference type="PANTHER" id="PTHR11803:SF58">
    <property type="entry name" value="PROTEIN HMF1-RELATED"/>
    <property type="match status" value="1"/>
</dbReference>
<name>A0A9W6VKH4_9PSEU</name>
<reference evidence="2" key="1">
    <citation type="submission" date="2023-03" db="EMBL/GenBank/DDBJ databases">
        <title>Amycolatopsis taiwanensis NBRC 103393.</title>
        <authorList>
            <person name="Ichikawa N."/>
            <person name="Sato H."/>
            <person name="Tonouchi N."/>
        </authorList>
    </citation>
    <scope>NUCLEOTIDE SEQUENCE</scope>
    <source>
        <strain evidence="2">NBRC 103393</strain>
    </source>
</reference>
<protein>
    <recommendedName>
        <fullName evidence="4">Enamine deaminase RidA</fullName>
    </recommendedName>
</protein>
<evidence type="ECO:0000313" key="3">
    <source>
        <dbReference type="Proteomes" id="UP001165136"/>
    </source>
</evidence>
<dbReference type="InterPro" id="IPR006175">
    <property type="entry name" value="YjgF/YER057c/UK114"/>
</dbReference>